<feature type="compositionally biased region" description="Polar residues" evidence="5">
    <location>
        <begin position="506"/>
        <end position="522"/>
    </location>
</feature>
<organism evidence="8 9">
    <name type="scientific">Senna tora</name>
    <dbReference type="NCBI Taxonomy" id="362788"/>
    <lineage>
        <taxon>Eukaryota</taxon>
        <taxon>Viridiplantae</taxon>
        <taxon>Streptophyta</taxon>
        <taxon>Embryophyta</taxon>
        <taxon>Tracheophyta</taxon>
        <taxon>Spermatophyta</taxon>
        <taxon>Magnoliopsida</taxon>
        <taxon>eudicotyledons</taxon>
        <taxon>Gunneridae</taxon>
        <taxon>Pentapetalae</taxon>
        <taxon>rosids</taxon>
        <taxon>fabids</taxon>
        <taxon>Fabales</taxon>
        <taxon>Fabaceae</taxon>
        <taxon>Caesalpinioideae</taxon>
        <taxon>Cassia clade</taxon>
        <taxon>Senna</taxon>
    </lineage>
</organism>
<dbReference type="Proteomes" id="UP000634136">
    <property type="component" value="Unassembled WGS sequence"/>
</dbReference>
<feature type="compositionally biased region" description="Acidic residues" evidence="5">
    <location>
        <begin position="100"/>
        <end position="109"/>
    </location>
</feature>
<evidence type="ECO:0000313" key="9">
    <source>
        <dbReference type="Proteomes" id="UP000634136"/>
    </source>
</evidence>
<evidence type="ECO:0000256" key="5">
    <source>
        <dbReference type="SAM" id="MobiDB-lite"/>
    </source>
</evidence>
<accession>A0A834TLB4</accession>
<gene>
    <name evidence="8" type="ORF">G2W53_021383</name>
</gene>
<keyword evidence="9" id="KW-1185">Reference proteome</keyword>
<dbReference type="OrthoDB" id="1418370at2759"/>
<feature type="compositionally biased region" description="Basic residues" evidence="5">
    <location>
        <begin position="437"/>
        <end position="449"/>
    </location>
</feature>
<evidence type="ECO:0000259" key="6">
    <source>
        <dbReference type="PROSITE" id="PS50158"/>
    </source>
</evidence>
<evidence type="ECO:0000256" key="2">
    <source>
        <dbReference type="ARBA" id="ARBA00022771"/>
    </source>
</evidence>
<evidence type="ECO:0000256" key="1">
    <source>
        <dbReference type="ARBA" id="ARBA00022723"/>
    </source>
</evidence>
<dbReference type="InterPro" id="IPR001878">
    <property type="entry name" value="Znf_CCHC"/>
</dbReference>
<keyword evidence="1" id="KW-0479">Metal-binding</keyword>
<dbReference type="GO" id="GO:0008270">
    <property type="term" value="F:zinc ion binding"/>
    <property type="evidence" value="ECO:0007669"/>
    <property type="project" value="UniProtKB-KW"/>
</dbReference>
<protein>
    <recommendedName>
        <fullName evidence="10">SWIM-type domain-containing protein</fullName>
    </recommendedName>
</protein>
<dbReference type="PROSITE" id="PS50158">
    <property type="entry name" value="ZF_CCHC"/>
    <property type="match status" value="1"/>
</dbReference>
<dbReference type="PANTHER" id="PTHR31973:SF187">
    <property type="entry name" value="MUTATOR TRANSPOSASE MUDRA PROTEIN"/>
    <property type="match status" value="1"/>
</dbReference>
<feature type="domain" description="CCHC-type" evidence="6">
    <location>
        <begin position="472"/>
        <end position="485"/>
    </location>
</feature>
<keyword evidence="3" id="KW-0862">Zinc</keyword>
<proteinExistence type="predicted"/>
<dbReference type="AlphaFoldDB" id="A0A834TLB4"/>
<feature type="compositionally biased region" description="Basic and acidic residues" evidence="5">
    <location>
        <begin position="86"/>
        <end position="99"/>
    </location>
</feature>
<name>A0A834TLB4_9FABA</name>
<feature type="region of interest" description="Disordered" evidence="5">
    <location>
        <begin position="19"/>
        <end position="116"/>
    </location>
</feature>
<keyword evidence="2 4" id="KW-0863">Zinc-finger</keyword>
<dbReference type="EMBL" id="JAAIUW010000007">
    <property type="protein sequence ID" value="KAF7823239.1"/>
    <property type="molecule type" value="Genomic_DNA"/>
</dbReference>
<dbReference type="GO" id="GO:0003676">
    <property type="term" value="F:nucleic acid binding"/>
    <property type="evidence" value="ECO:0007669"/>
    <property type="project" value="InterPro"/>
</dbReference>
<dbReference type="Pfam" id="PF04434">
    <property type="entry name" value="SWIM"/>
    <property type="match status" value="1"/>
</dbReference>
<comment type="caution">
    <text evidence="8">The sequence shown here is derived from an EMBL/GenBank/DDBJ whole genome shotgun (WGS) entry which is preliminary data.</text>
</comment>
<evidence type="ECO:0008006" key="10">
    <source>
        <dbReference type="Google" id="ProtNLM"/>
    </source>
</evidence>
<reference evidence="8" key="1">
    <citation type="submission" date="2020-09" db="EMBL/GenBank/DDBJ databases">
        <title>Genome-Enabled Discovery of Anthraquinone Biosynthesis in Senna tora.</title>
        <authorList>
            <person name="Kang S.-H."/>
            <person name="Pandey R.P."/>
            <person name="Lee C.-M."/>
            <person name="Sim J.-S."/>
            <person name="Jeong J.-T."/>
            <person name="Choi B.-S."/>
            <person name="Jung M."/>
            <person name="Ginzburg D."/>
            <person name="Zhao K."/>
            <person name="Won S.Y."/>
            <person name="Oh T.-J."/>
            <person name="Yu Y."/>
            <person name="Kim N.-H."/>
            <person name="Lee O.R."/>
            <person name="Lee T.-H."/>
            <person name="Bashyal P."/>
            <person name="Kim T.-S."/>
            <person name="Lee W.-H."/>
            <person name="Kawkins C."/>
            <person name="Kim C.-K."/>
            <person name="Kim J.S."/>
            <person name="Ahn B.O."/>
            <person name="Rhee S.Y."/>
            <person name="Sohng J.K."/>
        </authorList>
    </citation>
    <scope>NUCLEOTIDE SEQUENCE</scope>
    <source>
        <tissue evidence="8">Leaf</tissue>
    </source>
</reference>
<dbReference type="PANTHER" id="PTHR31973">
    <property type="entry name" value="POLYPROTEIN, PUTATIVE-RELATED"/>
    <property type="match status" value="1"/>
</dbReference>
<feature type="compositionally biased region" description="Acidic residues" evidence="5">
    <location>
        <begin position="35"/>
        <end position="54"/>
    </location>
</feature>
<feature type="region of interest" description="Disordered" evidence="5">
    <location>
        <begin position="420"/>
        <end position="522"/>
    </location>
</feature>
<dbReference type="PROSITE" id="PS50966">
    <property type="entry name" value="ZF_SWIM"/>
    <property type="match status" value="1"/>
</dbReference>
<dbReference type="SMART" id="SM00575">
    <property type="entry name" value="ZnF_PMZ"/>
    <property type="match status" value="1"/>
</dbReference>
<dbReference type="InterPro" id="IPR006564">
    <property type="entry name" value="Znf_PMZ"/>
</dbReference>
<evidence type="ECO:0000259" key="7">
    <source>
        <dbReference type="PROSITE" id="PS50966"/>
    </source>
</evidence>
<dbReference type="InterPro" id="IPR007527">
    <property type="entry name" value="Znf_SWIM"/>
</dbReference>
<evidence type="ECO:0000313" key="8">
    <source>
        <dbReference type="EMBL" id="KAF7823239.1"/>
    </source>
</evidence>
<sequence length="522" mass="59658">MSEVGQEIPLLFDVEVECTHQYTGGGSEVESSGSEGDDEYDQDSDGSSNEDDDDLNNKYIDVIPVQGDNQENQIVAFNGDNDDGDDKYQSEEILNKVEFEDKEDEDKDNDNEGKTKAHRAWTKAKIIMEGSEREQYKRIRDYCLEILRSNPGSTCQRLLEDIGEGPQGRGWSFISDRQKRLVSTISEMSPTSEHRLCAYHIYSNYAKKFKGRELRDFLWSCAKSTTMPEFTSNMNKLKEFNPKAWEYLSRIPPNQWTRAAFDTYSKSQVYTNNMCEQFNSKIVEARGKPIISMMEEIRLFIMNKMITQRNRLKRFIGPLCPKVRDKLESNKLESRLWVPQWVGDPNGEKFEVWCKPNKYVVDIGAKSCSCRSWDLCGIPCEHAISALGWRHLSPEDYVHTSLTKDTYEKVYAPYIQPVNGQSMWPHDNSDEIQPPSIKKKRGRPKKLRRKDSTEKEIAANSRKLKKLPVQSCRTCGGTGHNSRSCNRHGGGSSSLEPRSELIAGVDQQQASTNVVETQESIA</sequence>
<evidence type="ECO:0000256" key="4">
    <source>
        <dbReference type="PROSITE-ProRule" id="PRU00047"/>
    </source>
</evidence>
<feature type="domain" description="SWIM-type" evidence="7">
    <location>
        <begin position="359"/>
        <end position="391"/>
    </location>
</feature>
<evidence type="ECO:0000256" key="3">
    <source>
        <dbReference type="ARBA" id="ARBA00022833"/>
    </source>
</evidence>